<evidence type="ECO:0000313" key="3">
    <source>
        <dbReference type="EMBL" id="KGT77623.1"/>
    </source>
</evidence>
<accession>A0A0A3YVE5</accession>
<organism evidence="3 4">
    <name type="scientific">Bradyrhizobium japonicum</name>
    <dbReference type="NCBI Taxonomy" id="375"/>
    <lineage>
        <taxon>Bacteria</taxon>
        <taxon>Pseudomonadati</taxon>
        <taxon>Pseudomonadota</taxon>
        <taxon>Alphaproteobacteria</taxon>
        <taxon>Hyphomicrobiales</taxon>
        <taxon>Nitrobacteraceae</taxon>
        <taxon>Bradyrhizobium</taxon>
    </lineage>
</organism>
<evidence type="ECO:0000256" key="2">
    <source>
        <dbReference type="SAM" id="SignalP"/>
    </source>
</evidence>
<gene>
    <name evidence="3" type="ORF">MA20_23965</name>
</gene>
<feature type="region of interest" description="Disordered" evidence="1">
    <location>
        <begin position="26"/>
        <end position="59"/>
    </location>
</feature>
<feature type="signal peptide" evidence="2">
    <location>
        <begin position="1"/>
        <end position="19"/>
    </location>
</feature>
<feature type="chain" id="PRO_5002005681" evidence="2">
    <location>
        <begin position="20"/>
        <end position="278"/>
    </location>
</feature>
<dbReference type="Proteomes" id="UP000030377">
    <property type="component" value="Unassembled WGS sequence"/>
</dbReference>
<protein>
    <submittedName>
        <fullName evidence="3">Uncharacterized protein</fullName>
    </submittedName>
</protein>
<evidence type="ECO:0000313" key="4">
    <source>
        <dbReference type="Proteomes" id="UP000030377"/>
    </source>
</evidence>
<proteinExistence type="predicted"/>
<dbReference type="STRING" id="375.BKD09_RS03935"/>
<dbReference type="EMBL" id="JRPN01000018">
    <property type="protein sequence ID" value="KGT77623.1"/>
    <property type="molecule type" value="Genomic_DNA"/>
</dbReference>
<comment type="caution">
    <text evidence="3">The sequence shown here is derived from an EMBL/GenBank/DDBJ whole genome shotgun (WGS) entry which is preliminary data.</text>
</comment>
<keyword evidence="2" id="KW-0732">Signal</keyword>
<dbReference type="RefSeq" id="WP_041957174.1">
    <property type="nucleotide sequence ID" value="NZ_JRPN01000018.1"/>
</dbReference>
<reference evidence="3 4" key="1">
    <citation type="submission" date="2014-09" db="EMBL/GenBank/DDBJ databases">
        <title>Draft genome of Bradyrhizobium japonicum Is-34.</title>
        <authorList>
            <person name="Tsurumaru H."/>
            <person name="Yamakawa T."/>
            <person name="Hashimoto S."/>
            <person name="Okizaki K."/>
            <person name="Kanesaki Y."/>
            <person name="Yoshikawa H."/>
            <person name="Yajima S."/>
        </authorList>
    </citation>
    <scope>NUCLEOTIDE SEQUENCE [LARGE SCALE GENOMIC DNA]</scope>
    <source>
        <strain evidence="3 4">Is-34</strain>
    </source>
</reference>
<sequence>MFRFAAPVLILLSFLTSAAAQTPPATTAPAAQTAPQAKPTAKKATAKPKAAPKPAESATAGPCGVGVIAGTGDIFVVQKIGLTVFGNDYAEVPVPWGLDDLVFARARAAAGNTPVRRITYAKGALDSYYHPKSGLFRNQREELSNLIRQVAGNAGCERYLVVMRSEGQLDGTNQSLSGVGIFSRGVGLISYAYVFSYIGVTWVDGRTFEIMKGPAVTFEGVMKHMADNFVSNELLQKVDKSMFPETAADSANNTALRDTTRDFLTKRLDKILPPYFAQ</sequence>
<dbReference type="AlphaFoldDB" id="A0A0A3YVE5"/>
<evidence type="ECO:0000256" key="1">
    <source>
        <dbReference type="SAM" id="MobiDB-lite"/>
    </source>
</evidence>
<name>A0A0A3YVE5_BRAJP</name>
<feature type="compositionally biased region" description="Low complexity" evidence="1">
    <location>
        <begin position="26"/>
        <end position="39"/>
    </location>
</feature>